<organism evidence="1 2">
    <name type="scientific">Bonamia ostreae</name>
    <dbReference type="NCBI Taxonomy" id="126728"/>
    <lineage>
        <taxon>Eukaryota</taxon>
        <taxon>Sar</taxon>
        <taxon>Rhizaria</taxon>
        <taxon>Endomyxa</taxon>
        <taxon>Ascetosporea</taxon>
        <taxon>Haplosporida</taxon>
        <taxon>Bonamia</taxon>
    </lineage>
</organism>
<proteinExistence type="predicted"/>
<reference evidence="1 2" key="1">
    <citation type="journal article" date="2024" name="BMC Biol.">
        <title>Comparative genomics of Ascetosporea gives new insight into the evolutionary basis for animal parasitism in Rhizaria.</title>
        <authorList>
            <person name="Hiltunen Thoren M."/>
            <person name="Onut-Brannstrom I."/>
            <person name="Alfjorden A."/>
            <person name="Peckova H."/>
            <person name="Swords F."/>
            <person name="Hooper C."/>
            <person name="Holzer A.S."/>
            <person name="Bass D."/>
            <person name="Burki F."/>
        </authorList>
    </citation>
    <scope>NUCLEOTIDE SEQUENCE [LARGE SCALE GENOMIC DNA]</scope>
    <source>
        <strain evidence="1">20-A016</strain>
    </source>
</reference>
<evidence type="ECO:0000313" key="1">
    <source>
        <dbReference type="EMBL" id="MES1922636.1"/>
    </source>
</evidence>
<protein>
    <submittedName>
        <fullName evidence="1">Uncharacterized protein</fullName>
    </submittedName>
</protein>
<name>A0ABV2ASI1_9EUKA</name>
<feature type="non-terminal residue" evidence="1">
    <location>
        <position position="1"/>
    </location>
</feature>
<evidence type="ECO:0000313" key="2">
    <source>
        <dbReference type="Proteomes" id="UP001439008"/>
    </source>
</evidence>
<sequence length="231" mass="26303">PLHDTVANSAITISLTVVSETIQNNTITIVSASATTEWTTEKAVACFEFPDGLLLRPGRYFWKLEEFLLFPFYLGNSDQALESGGMVFFDWTKFDRSHPNSVLFPVDSEMGQPMFVFLFDAIPVDDLFEPLETFFRENVDLEGSLGNPNHYIDIDTVVDDVSDSDEEIRIIELDFRDLDRIVEELADELIGEIALDLKERLHNIVDFLRDLCRQICNGNVPAVTVHFRMSN</sequence>
<dbReference type="Proteomes" id="UP001439008">
    <property type="component" value="Unassembled WGS sequence"/>
</dbReference>
<keyword evidence="2" id="KW-1185">Reference proteome</keyword>
<gene>
    <name evidence="1" type="ORF">MHBO_004155</name>
</gene>
<accession>A0ABV2ASI1</accession>
<dbReference type="EMBL" id="JBDODL010003295">
    <property type="protein sequence ID" value="MES1922636.1"/>
    <property type="molecule type" value="Genomic_DNA"/>
</dbReference>
<comment type="caution">
    <text evidence="1">The sequence shown here is derived from an EMBL/GenBank/DDBJ whole genome shotgun (WGS) entry which is preliminary data.</text>
</comment>